<keyword evidence="1" id="KW-1185">Reference proteome</keyword>
<dbReference type="AlphaFoldDB" id="A0A915CT58"/>
<name>A0A915CT58_9BILA</name>
<sequence>MSGSLLLRSRIIASSGFPLSLCSSKNQLDSYRARSNKAWVAARKRKAEGLPPIDEWAYNEIEKKSGMFKPQHTVEEQIAYMDSQEYKDTYKGLEVHRWYRRNHQGQSKFQPPARLFCIDRYGRFNLSYACPICRDEYLFFDYRNPKLMQQFMQWAIIKAKEHGTMPFAIPFREFDLKEWYDGWKDNRKDQVFDPEPLTRCVSIEDVLPEPQQKQYEAHNRDHKNSWDEWWLRHAKFARTIKRQDA</sequence>
<dbReference type="InterPro" id="IPR040054">
    <property type="entry name" value="MRPS18B"/>
</dbReference>
<dbReference type="SUPFAM" id="SSF46911">
    <property type="entry name" value="Ribosomal protein S18"/>
    <property type="match status" value="1"/>
</dbReference>
<proteinExistence type="predicted"/>
<protein>
    <submittedName>
        <fullName evidence="2">Uncharacterized protein</fullName>
    </submittedName>
</protein>
<accession>A0A915CT58</accession>
<dbReference type="GO" id="GO:0005739">
    <property type="term" value="C:mitochondrion"/>
    <property type="evidence" value="ECO:0007669"/>
    <property type="project" value="TreeGrafter"/>
</dbReference>
<dbReference type="PANTHER" id="PTHR13329:SF2">
    <property type="entry name" value="SMALL RIBOSOMAL SUBUNIT PROTEIN MS40"/>
    <property type="match status" value="1"/>
</dbReference>
<dbReference type="InterPro" id="IPR036870">
    <property type="entry name" value="Ribosomal_bS18_sf"/>
</dbReference>
<evidence type="ECO:0000313" key="1">
    <source>
        <dbReference type="Proteomes" id="UP000887574"/>
    </source>
</evidence>
<dbReference type="GO" id="GO:0003735">
    <property type="term" value="F:structural constituent of ribosome"/>
    <property type="evidence" value="ECO:0007669"/>
    <property type="project" value="InterPro"/>
</dbReference>
<dbReference type="GO" id="GO:0032543">
    <property type="term" value="P:mitochondrial translation"/>
    <property type="evidence" value="ECO:0007669"/>
    <property type="project" value="InterPro"/>
</dbReference>
<evidence type="ECO:0000313" key="2">
    <source>
        <dbReference type="WBParaSite" id="jg12364"/>
    </source>
</evidence>
<dbReference type="WBParaSite" id="jg12364">
    <property type="protein sequence ID" value="jg12364"/>
    <property type="gene ID" value="jg12364"/>
</dbReference>
<organism evidence="1 2">
    <name type="scientific">Ditylenchus dipsaci</name>
    <dbReference type="NCBI Taxonomy" id="166011"/>
    <lineage>
        <taxon>Eukaryota</taxon>
        <taxon>Metazoa</taxon>
        <taxon>Ecdysozoa</taxon>
        <taxon>Nematoda</taxon>
        <taxon>Chromadorea</taxon>
        <taxon>Rhabditida</taxon>
        <taxon>Tylenchina</taxon>
        <taxon>Tylenchomorpha</taxon>
        <taxon>Sphaerularioidea</taxon>
        <taxon>Anguinidae</taxon>
        <taxon>Anguininae</taxon>
        <taxon>Ditylenchus</taxon>
    </lineage>
</organism>
<dbReference type="Proteomes" id="UP000887574">
    <property type="component" value="Unplaced"/>
</dbReference>
<dbReference type="PANTHER" id="PTHR13329">
    <property type="entry name" value="MITOCHONDRIAL RIBOSOMAL PROTEIN S18B"/>
    <property type="match status" value="1"/>
</dbReference>
<reference evidence="2" key="1">
    <citation type="submission" date="2022-11" db="UniProtKB">
        <authorList>
            <consortium name="WormBaseParasite"/>
        </authorList>
    </citation>
    <scope>IDENTIFICATION</scope>
</reference>